<comment type="subcellular location">
    <subcellularLocation>
        <location evidence="1">Cell membrane</location>
        <topology evidence="1">Multi-pass membrane protein</topology>
    </subcellularLocation>
</comment>
<feature type="transmembrane region" description="Helical" evidence="6">
    <location>
        <begin position="120"/>
        <end position="140"/>
    </location>
</feature>
<name>A0A4V6N622_9SPHI</name>
<dbReference type="PANTHER" id="PTHR30250">
    <property type="entry name" value="PST FAMILY PREDICTED COLANIC ACID TRANSPORTER"/>
    <property type="match status" value="1"/>
</dbReference>
<feature type="transmembrane region" description="Helical" evidence="6">
    <location>
        <begin position="264"/>
        <end position="282"/>
    </location>
</feature>
<evidence type="ECO:0000256" key="4">
    <source>
        <dbReference type="ARBA" id="ARBA00022989"/>
    </source>
</evidence>
<feature type="transmembrane region" description="Helical" evidence="6">
    <location>
        <begin position="20"/>
        <end position="40"/>
    </location>
</feature>
<keyword evidence="4 6" id="KW-1133">Transmembrane helix</keyword>
<keyword evidence="2" id="KW-1003">Cell membrane</keyword>
<evidence type="ECO:0000313" key="7">
    <source>
        <dbReference type="EMBL" id="TCD01977.1"/>
    </source>
</evidence>
<proteinExistence type="predicted"/>
<feature type="transmembrane region" description="Helical" evidence="6">
    <location>
        <begin position="453"/>
        <end position="472"/>
    </location>
</feature>
<sequence length="493" mass="56527">MKFKSYVNKVNSSSFIRNSLWGLVATFFQTVFLSLFFIILSRNYNIVDFANFLVSNTIYQLLVGISSMGLGHWFIREYEHTEKGRSELIYRFLKIQIIMGVVFYIANIFFAYLLYSEDQIRLLAIILGTNIIFDNIIYAIKHLNIAQFEQKKSALIMALDGFLRLLIAGLLYLSPFSLIVVSLLLVAVRLVTVNIFITMGSSGSVNLMKLLRFKITWDDLNKNVFQNWKFILIVGSSILFWRSATLIISKTLSPADIANYEVCYKIFSIFTMVVVVASTTVYPKFVQFFVKKDMKKIRKFYKLTFLVYTVFGAVSYAIVQSYASEIIFIIFGNKFQFAADCLKEMYLTLLIFPTILLQANLIVAMKMEKVDMYLNFLALIINLLGCMIGLYFYKSLSVINYSIFGSFLIFHISQSYMLVRLKVSTVLSTLSFYLLIGLLVFGYHYGLSKFNPTAVFILFLALSMPPLILTLLKDIKSYGLNKEEEFPAGVGLE</sequence>
<evidence type="ECO:0000256" key="1">
    <source>
        <dbReference type="ARBA" id="ARBA00004651"/>
    </source>
</evidence>
<feature type="transmembrane region" description="Helical" evidence="6">
    <location>
        <begin position="230"/>
        <end position="252"/>
    </location>
</feature>
<dbReference type="InterPro" id="IPR050833">
    <property type="entry name" value="Poly_Biosynth_Transport"/>
</dbReference>
<feature type="transmembrane region" description="Helical" evidence="6">
    <location>
        <begin position="345"/>
        <end position="365"/>
    </location>
</feature>
<organism evidence="7 8">
    <name type="scientific">Pedobacter frigidisoli</name>
    <dbReference type="NCBI Taxonomy" id="2530455"/>
    <lineage>
        <taxon>Bacteria</taxon>
        <taxon>Pseudomonadati</taxon>
        <taxon>Bacteroidota</taxon>
        <taxon>Sphingobacteriia</taxon>
        <taxon>Sphingobacteriales</taxon>
        <taxon>Sphingobacteriaceae</taxon>
        <taxon>Pedobacter</taxon>
    </lineage>
</organism>
<evidence type="ECO:0000256" key="5">
    <source>
        <dbReference type="ARBA" id="ARBA00023136"/>
    </source>
</evidence>
<dbReference type="OrthoDB" id="868748at2"/>
<evidence type="ECO:0000256" key="3">
    <source>
        <dbReference type="ARBA" id="ARBA00022692"/>
    </source>
</evidence>
<feature type="transmembrane region" description="Helical" evidence="6">
    <location>
        <begin position="191"/>
        <end position="210"/>
    </location>
</feature>
<accession>A0A4V6N622</accession>
<keyword evidence="3 6" id="KW-0812">Transmembrane</keyword>
<keyword evidence="5 6" id="KW-0472">Membrane</keyword>
<evidence type="ECO:0000313" key="8">
    <source>
        <dbReference type="Proteomes" id="UP000291485"/>
    </source>
</evidence>
<reference evidence="7 8" key="1">
    <citation type="submission" date="2019-02" db="EMBL/GenBank/DDBJ databases">
        <title>Pedobacter sp. RP-3-11 sp. nov., isolated from Arctic soil.</title>
        <authorList>
            <person name="Dahal R.H."/>
        </authorList>
    </citation>
    <scope>NUCLEOTIDE SEQUENCE [LARGE SCALE GENOMIC DNA]</scope>
    <source>
        <strain evidence="7 8">RP-3-11</strain>
    </source>
</reference>
<keyword evidence="8" id="KW-1185">Reference proteome</keyword>
<dbReference type="RefSeq" id="WP_131562057.1">
    <property type="nucleotide sequence ID" value="NZ_SJSN01000019.1"/>
</dbReference>
<evidence type="ECO:0008006" key="9">
    <source>
        <dbReference type="Google" id="ProtNLM"/>
    </source>
</evidence>
<dbReference type="GO" id="GO:0005886">
    <property type="term" value="C:plasma membrane"/>
    <property type="evidence" value="ECO:0007669"/>
    <property type="project" value="UniProtKB-SubCell"/>
</dbReference>
<evidence type="ECO:0000256" key="6">
    <source>
        <dbReference type="SAM" id="Phobius"/>
    </source>
</evidence>
<feature type="transmembrane region" description="Helical" evidence="6">
    <location>
        <begin position="372"/>
        <end position="393"/>
    </location>
</feature>
<feature type="transmembrane region" description="Helical" evidence="6">
    <location>
        <begin position="52"/>
        <end position="75"/>
    </location>
</feature>
<protein>
    <recommendedName>
        <fullName evidence="9">Membrane protein involved in the export of O-antigen and teichoic acid</fullName>
    </recommendedName>
</protein>
<feature type="transmembrane region" description="Helical" evidence="6">
    <location>
        <begin position="426"/>
        <end position="447"/>
    </location>
</feature>
<dbReference type="AlphaFoldDB" id="A0A4V6N622"/>
<dbReference type="EMBL" id="SJSN01000019">
    <property type="protein sequence ID" value="TCD01977.1"/>
    <property type="molecule type" value="Genomic_DNA"/>
</dbReference>
<feature type="transmembrane region" description="Helical" evidence="6">
    <location>
        <begin position="399"/>
        <end position="419"/>
    </location>
</feature>
<evidence type="ECO:0000256" key="2">
    <source>
        <dbReference type="ARBA" id="ARBA00022475"/>
    </source>
</evidence>
<dbReference type="PANTHER" id="PTHR30250:SF11">
    <property type="entry name" value="O-ANTIGEN TRANSPORTER-RELATED"/>
    <property type="match status" value="1"/>
</dbReference>
<gene>
    <name evidence="7" type="ORF">EZ449_19465</name>
</gene>
<comment type="caution">
    <text evidence="7">The sequence shown here is derived from an EMBL/GenBank/DDBJ whole genome shotgun (WGS) entry which is preliminary data.</text>
</comment>
<dbReference type="Proteomes" id="UP000291485">
    <property type="component" value="Unassembled WGS sequence"/>
</dbReference>
<feature type="transmembrane region" description="Helical" evidence="6">
    <location>
        <begin position="303"/>
        <end position="333"/>
    </location>
</feature>
<feature type="transmembrane region" description="Helical" evidence="6">
    <location>
        <begin position="161"/>
        <end position="185"/>
    </location>
</feature>
<feature type="transmembrane region" description="Helical" evidence="6">
    <location>
        <begin position="95"/>
        <end position="114"/>
    </location>
</feature>